<evidence type="ECO:0000313" key="7">
    <source>
        <dbReference type="Proteomes" id="UP000000267"/>
    </source>
</evidence>
<dbReference type="Proteomes" id="UP000000267">
    <property type="component" value="Unassembled WGS sequence"/>
</dbReference>
<evidence type="ECO:0000313" key="6">
    <source>
        <dbReference type="EMBL" id="EDO16392.1"/>
    </source>
</evidence>
<dbReference type="OMA" id="CWVEYCA"/>
<dbReference type="PANTHER" id="PTHR10989:SF16">
    <property type="entry name" value="AT02829P-RELATED"/>
    <property type="match status" value="1"/>
</dbReference>
<dbReference type="RefSeq" id="XP_001644250.1">
    <property type="nucleotide sequence ID" value="XM_001644200.1"/>
</dbReference>
<dbReference type="GO" id="GO:0005783">
    <property type="term" value="C:endoplasmic reticulum"/>
    <property type="evidence" value="ECO:0007669"/>
    <property type="project" value="EnsemblFungi"/>
</dbReference>
<gene>
    <name evidence="6" type="ORF">Kpol_1051p43</name>
</gene>
<name>A7TN04_VANPO</name>
<keyword evidence="2 5" id="KW-0812">Transmembrane</keyword>
<evidence type="ECO:0000256" key="5">
    <source>
        <dbReference type="SAM" id="Phobius"/>
    </source>
</evidence>
<dbReference type="FunCoup" id="A7TN04">
    <property type="interactions" value="87"/>
</dbReference>
<feature type="transmembrane region" description="Helical" evidence="5">
    <location>
        <begin position="46"/>
        <end position="68"/>
    </location>
</feature>
<proteinExistence type="predicted"/>
<comment type="subcellular location">
    <subcellularLocation>
        <location evidence="1">Endomembrane system</location>
        <topology evidence="1">Multi-pass membrane protein</topology>
    </subcellularLocation>
</comment>
<feature type="transmembrane region" description="Helical" evidence="5">
    <location>
        <begin position="204"/>
        <end position="222"/>
    </location>
</feature>
<feature type="transmembrane region" description="Helical" evidence="5">
    <location>
        <begin position="7"/>
        <end position="26"/>
    </location>
</feature>
<dbReference type="InParanoid" id="A7TN04"/>
<dbReference type="EMBL" id="DS480426">
    <property type="protein sequence ID" value="EDO16392.1"/>
    <property type="molecule type" value="Genomic_DNA"/>
</dbReference>
<evidence type="ECO:0000256" key="1">
    <source>
        <dbReference type="ARBA" id="ARBA00004127"/>
    </source>
</evidence>
<dbReference type="KEGG" id="vpo:Kpol_1051p43"/>
<dbReference type="PhylomeDB" id="A7TN04"/>
<dbReference type="eggNOG" id="KOG3989">
    <property type="taxonomic scope" value="Eukaryota"/>
</dbReference>
<dbReference type="InterPro" id="IPR006838">
    <property type="entry name" value="ADTRP_AIG1"/>
</dbReference>
<dbReference type="HOGENOM" id="CLU_087038_0_0_1"/>
<organism evidence="7">
    <name type="scientific">Vanderwaltozyma polyspora (strain ATCC 22028 / DSM 70294 / BCRC 21397 / CBS 2163 / NBRC 10782 / NRRL Y-8283 / UCD 57-17)</name>
    <name type="common">Kluyveromyces polysporus</name>
    <dbReference type="NCBI Taxonomy" id="436907"/>
    <lineage>
        <taxon>Eukaryota</taxon>
        <taxon>Fungi</taxon>
        <taxon>Dikarya</taxon>
        <taxon>Ascomycota</taxon>
        <taxon>Saccharomycotina</taxon>
        <taxon>Saccharomycetes</taxon>
        <taxon>Saccharomycetales</taxon>
        <taxon>Saccharomycetaceae</taxon>
        <taxon>Vanderwaltozyma</taxon>
    </lineage>
</organism>
<feature type="transmembrane region" description="Helical" evidence="5">
    <location>
        <begin position="89"/>
        <end position="109"/>
    </location>
</feature>
<dbReference type="OrthoDB" id="1898221at2759"/>
<evidence type="ECO:0000256" key="3">
    <source>
        <dbReference type="ARBA" id="ARBA00022989"/>
    </source>
</evidence>
<sequence length="237" mass="27412">MPVRTLPPISSLILNNLSILIVGWGLNQGTQIKLPASLRDAGHKQFLTNISVIATLICSIVNATNYFVQRDIEVFSNHFKQKFNHFSRHVFLPIALVMETLVPVVYWPLRLFARHLIMQDVPDNIRNPIPISVDLAIHLFPTIFLFSDHYFTGYGSRFEITNQRAWLMVTVLGVGYNRWLYYLIDLSKGQAFPYPFLGVAEPYRSLTFLSLTSFTWVLFWMYQKFPPKTTTPKQKVN</sequence>
<accession>A7TN04</accession>
<evidence type="ECO:0008006" key="8">
    <source>
        <dbReference type="Google" id="ProtNLM"/>
    </source>
</evidence>
<keyword evidence="3 5" id="KW-1133">Transmembrane helix</keyword>
<reference evidence="6 7" key="1">
    <citation type="journal article" date="2007" name="Proc. Natl. Acad. Sci. U.S.A.">
        <title>Independent sorting-out of thousands of duplicated gene pairs in two yeast species descended from a whole-genome duplication.</title>
        <authorList>
            <person name="Scannell D.R."/>
            <person name="Frank A.C."/>
            <person name="Conant G.C."/>
            <person name="Byrne K.P."/>
            <person name="Woolfit M."/>
            <person name="Wolfe K.H."/>
        </authorList>
    </citation>
    <scope>NUCLEOTIDE SEQUENCE [LARGE SCALE GENOMIC DNA]</scope>
    <source>
        <strain evidence="7">ATCC 22028 / DSM 70294 / BCRC 21397 / CBS 2163 / NBRC 10782 / NRRL Y-8283 / UCD 57-17</strain>
    </source>
</reference>
<keyword evidence="7" id="KW-1185">Reference proteome</keyword>
<dbReference type="PANTHER" id="PTHR10989">
    <property type="entry name" value="ANDROGEN-INDUCED PROTEIN 1-RELATED"/>
    <property type="match status" value="1"/>
</dbReference>
<dbReference type="GeneID" id="5544543"/>
<feature type="transmembrane region" description="Helical" evidence="5">
    <location>
        <begin position="166"/>
        <end position="184"/>
    </location>
</feature>
<evidence type="ECO:0000256" key="2">
    <source>
        <dbReference type="ARBA" id="ARBA00022692"/>
    </source>
</evidence>
<dbReference type="Pfam" id="PF04750">
    <property type="entry name" value="Far-17a_AIG1"/>
    <property type="match status" value="1"/>
</dbReference>
<dbReference type="GO" id="GO:0016020">
    <property type="term" value="C:membrane"/>
    <property type="evidence" value="ECO:0007669"/>
    <property type="project" value="InterPro"/>
</dbReference>
<evidence type="ECO:0000256" key="4">
    <source>
        <dbReference type="ARBA" id="ARBA00023136"/>
    </source>
</evidence>
<dbReference type="AlphaFoldDB" id="A7TN04"/>
<keyword evidence="4 5" id="KW-0472">Membrane</keyword>
<protein>
    <recommendedName>
        <fullName evidence="8">FAR-17a/AIG1-like protein</fullName>
    </recommendedName>
</protein>
<feature type="transmembrane region" description="Helical" evidence="5">
    <location>
        <begin position="129"/>
        <end position="146"/>
    </location>
</feature>